<evidence type="ECO:0000313" key="4">
    <source>
        <dbReference type="Proteomes" id="UP001157006"/>
    </source>
</evidence>
<keyword evidence="4" id="KW-1185">Reference proteome</keyword>
<evidence type="ECO:0000313" key="3">
    <source>
        <dbReference type="EMBL" id="CAI8586812.1"/>
    </source>
</evidence>
<protein>
    <recommendedName>
        <fullName evidence="5">Peroxisomal and mitochondrial division factor 2-like</fullName>
    </recommendedName>
</protein>
<dbReference type="EMBL" id="OX451736">
    <property type="protein sequence ID" value="CAI8586812.1"/>
    <property type="molecule type" value="Genomic_DNA"/>
</dbReference>
<reference evidence="3 4" key="1">
    <citation type="submission" date="2023-01" db="EMBL/GenBank/DDBJ databases">
        <authorList>
            <person name="Kreplak J."/>
        </authorList>
    </citation>
    <scope>NUCLEOTIDE SEQUENCE [LARGE SCALE GENOMIC DNA]</scope>
</reference>
<keyword evidence="1" id="KW-0175">Coiled coil</keyword>
<feature type="coiled-coil region" evidence="1">
    <location>
        <begin position="21"/>
        <end position="104"/>
    </location>
</feature>
<keyword evidence="2" id="KW-0812">Transmembrane</keyword>
<proteinExistence type="predicted"/>
<sequence length="148" mass="17035">MKEIEERNKRIRVEEELRDTIGEKDREIEGFRNKVEELEKVAGEKKHESVDWSAEKLSLQKALKESEEKAKGFESKNIRLREEAVETEKKIKALNEKAVEIVDRDLNGIQRERHEVKLQWPIVAAGAGSTVAVFGAAALIYVYCSKQR</sequence>
<keyword evidence="2" id="KW-1133">Transmembrane helix</keyword>
<feature type="transmembrane region" description="Helical" evidence="2">
    <location>
        <begin position="120"/>
        <end position="143"/>
    </location>
</feature>
<evidence type="ECO:0000256" key="2">
    <source>
        <dbReference type="SAM" id="Phobius"/>
    </source>
</evidence>
<evidence type="ECO:0000256" key="1">
    <source>
        <dbReference type="SAM" id="Coils"/>
    </source>
</evidence>
<gene>
    <name evidence="3" type="ORF">VFH_I271320</name>
</gene>
<organism evidence="3 4">
    <name type="scientific">Vicia faba</name>
    <name type="common">Broad bean</name>
    <name type="synonym">Faba vulgaris</name>
    <dbReference type="NCBI Taxonomy" id="3906"/>
    <lineage>
        <taxon>Eukaryota</taxon>
        <taxon>Viridiplantae</taxon>
        <taxon>Streptophyta</taxon>
        <taxon>Embryophyta</taxon>
        <taxon>Tracheophyta</taxon>
        <taxon>Spermatophyta</taxon>
        <taxon>Magnoliopsida</taxon>
        <taxon>eudicotyledons</taxon>
        <taxon>Gunneridae</taxon>
        <taxon>Pentapetalae</taxon>
        <taxon>rosids</taxon>
        <taxon>fabids</taxon>
        <taxon>Fabales</taxon>
        <taxon>Fabaceae</taxon>
        <taxon>Papilionoideae</taxon>
        <taxon>50 kb inversion clade</taxon>
        <taxon>NPAAA clade</taxon>
        <taxon>Hologalegina</taxon>
        <taxon>IRL clade</taxon>
        <taxon>Fabeae</taxon>
        <taxon>Vicia</taxon>
    </lineage>
</organism>
<dbReference type="AlphaFoldDB" id="A0AAV0YQK5"/>
<keyword evidence="2" id="KW-0472">Membrane</keyword>
<name>A0AAV0YQK5_VICFA</name>
<accession>A0AAV0YQK5</accession>
<dbReference type="Proteomes" id="UP001157006">
    <property type="component" value="Chromosome 1L"/>
</dbReference>
<evidence type="ECO:0008006" key="5">
    <source>
        <dbReference type="Google" id="ProtNLM"/>
    </source>
</evidence>